<dbReference type="AlphaFoldDB" id="A0A401GM60"/>
<dbReference type="GeneID" id="38780214"/>
<feature type="region of interest" description="Disordered" evidence="1">
    <location>
        <begin position="1"/>
        <end position="40"/>
    </location>
</feature>
<keyword evidence="3" id="KW-1185">Reference proteome</keyword>
<gene>
    <name evidence="2" type="ORF">SCP_0503450</name>
</gene>
<dbReference type="EMBL" id="BFAD01000005">
    <property type="protein sequence ID" value="GBE83297.1"/>
    <property type="molecule type" value="Genomic_DNA"/>
</dbReference>
<feature type="compositionally biased region" description="Basic and acidic residues" evidence="1">
    <location>
        <begin position="26"/>
        <end position="40"/>
    </location>
</feature>
<proteinExistence type="predicted"/>
<name>A0A401GM60_9APHY</name>
<comment type="caution">
    <text evidence="2">The sequence shown here is derived from an EMBL/GenBank/DDBJ whole genome shotgun (WGS) entry which is preliminary data.</text>
</comment>
<protein>
    <submittedName>
        <fullName evidence="2">Uncharacterized protein</fullName>
    </submittedName>
</protein>
<evidence type="ECO:0000313" key="2">
    <source>
        <dbReference type="EMBL" id="GBE83297.1"/>
    </source>
</evidence>
<dbReference type="Proteomes" id="UP000287166">
    <property type="component" value="Unassembled WGS sequence"/>
</dbReference>
<dbReference type="RefSeq" id="XP_027614210.1">
    <property type="nucleotide sequence ID" value="XM_027758409.1"/>
</dbReference>
<sequence length="130" mass="15258">MDGYQGQDESKSLLNSSSSMRVQAAEAEKQTKEGQDEELSPHECLRRLWLTRDRIAFACGFEGTNWLEMKHEMEKNPDVDWPKYVHKSLARWEVPLEEFRYILSMPEYFDDPADIDKLPVLVKFSCRQAK</sequence>
<evidence type="ECO:0000313" key="3">
    <source>
        <dbReference type="Proteomes" id="UP000287166"/>
    </source>
</evidence>
<evidence type="ECO:0000256" key="1">
    <source>
        <dbReference type="SAM" id="MobiDB-lite"/>
    </source>
</evidence>
<reference evidence="2 3" key="1">
    <citation type="journal article" date="2018" name="Sci. Rep.">
        <title>Genome sequence of the cauliflower mushroom Sparassis crispa (Hanabiratake) and its association with beneficial usage.</title>
        <authorList>
            <person name="Kiyama R."/>
            <person name="Furutani Y."/>
            <person name="Kawaguchi K."/>
            <person name="Nakanishi T."/>
        </authorList>
    </citation>
    <scope>NUCLEOTIDE SEQUENCE [LARGE SCALE GENOMIC DNA]</scope>
</reference>
<dbReference type="InParanoid" id="A0A401GM60"/>
<accession>A0A401GM60</accession>
<organism evidence="2 3">
    <name type="scientific">Sparassis crispa</name>
    <dbReference type="NCBI Taxonomy" id="139825"/>
    <lineage>
        <taxon>Eukaryota</taxon>
        <taxon>Fungi</taxon>
        <taxon>Dikarya</taxon>
        <taxon>Basidiomycota</taxon>
        <taxon>Agaricomycotina</taxon>
        <taxon>Agaricomycetes</taxon>
        <taxon>Polyporales</taxon>
        <taxon>Sparassidaceae</taxon>
        <taxon>Sparassis</taxon>
    </lineage>
</organism>